<comment type="caution">
    <text evidence="1">The sequence shown here is derived from an EMBL/GenBank/DDBJ whole genome shotgun (WGS) entry which is preliminary data.</text>
</comment>
<dbReference type="Gene3D" id="3.30.2220.10">
    <property type="entry name" value="rbstp2171"/>
    <property type="match status" value="1"/>
</dbReference>
<organism evidence="1 2">
    <name type="scientific">Xylanibacter rodentium</name>
    <dbReference type="NCBI Taxonomy" id="2736289"/>
    <lineage>
        <taxon>Bacteria</taxon>
        <taxon>Pseudomonadati</taxon>
        <taxon>Bacteroidota</taxon>
        <taxon>Bacteroidia</taxon>
        <taxon>Bacteroidales</taxon>
        <taxon>Prevotellaceae</taxon>
        <taxon>Xylanibacter</taxon>
    </lineage>
</organism>
<reference evidence="1 2" key="1">
    <citation type="submission" date="2020-05" db="EMBL/GenBank/DDBJ databases">
        <title>Distinct polysaccharide utilization as determinants for interspecies competition between intestinal Prevotella spp.</title>
        <authorList>
            <person name="Galvez E.J.C."/>
            <person name="Iljazovic A."/>
            <person name="Strowig T."/>
        </authorList>
    </citation>
    <scope>NUCLEOTIDE SEQUENCE [LARGE SCALE GENOMIC DNA]</scope>
    <source>
        <strain evidence="1 2">PROD</strain>
    </source>
</reference>
<dbReference type="RefSeq" id="WP_172324823.1">
    <property type="nucleotide sequence ID" value="NZ_CASQWE010000002.1"/>
</dbReference>
<sequence length="116" mass="12822">MNTDTKAAQAEKHTYDGGVTQETINKWKAQHRKVTRIDVEDDGDLHVGYFKRPSMETMAAVNKLAKSDEMRSAQTLFDGCWLGGSEDLRHDAVLFTACMGQLNVAFASVSASLKNL</sequence>
<dbReference type="GeneID" id="82157449"/>
<dbReference type="Proteomes" id="UP001193734">
    <property type="component" value="Unassembled WGS sequence"/>
</dbReference>
<proteinExistence type="predicted"/>
<name>A0ABX2AWD3_9BACT</name>
<evidence type="ECO:0000313" key="1">
    <source>
        <dbReference type="EMBL" id="NPE14013.1"/>
    </source>
</evidence>
<gene>
    <name evidence="1" type="ORF">HPS55_06680</name>
</gene>
<protein>
    <submittedName>
        <fullName evidence="1">Uncharacterized protein</fullName>
    </submittedName>
</protein>
<accession>A0ABX2AWD3</accession>
<keyword evidence="2" id="KW-1185">Reference proteome</keyword>
<evidence type="ECO:0000313" key="2">
    <source>
        <dbReference type="Proteomes" id="UP001193734"/>
    </source>
</evidence>
<dbReference type="EMBL" id="JABKKE010000009">
    <property type="protein sequence ID" value="NPE14013.1"/>
    <property type="molecule type" value="Genomic_DNA"/>
</dbReference>